<dbReference type="GO" id="GO:0006520">
    <property type="term" value="P:amino acid metabolic process"/>
    <property type="evidence" value="ECO:0007669"/>
    <property type="project" value="InterPro"/>
</dbReference>
<keyword evidence="11" id="KW-1185">Reference proteome</keyword>
<dbReference type="GO" id="GO:0044205">
    <property type="term" value="P:'de novo' UMP biosynthetic process"/>
    <property type="evidence" value="ECO:0007669"/>
    <property type="project" value="UniProtKB-UniRule"/>
</dbReference>
<feature type="binding site" evidence="7">
    <location>
        <position position="264"/>
    </location>
    <ligand>
        <name>carbamoyl phosphate</name>
        <dbReference type="ChEBI" id="CHEBI:58228"/>
    </ligand>
</feature>
<comment type="subunit">
    <text evidence="7">Heterododecamer (2C3:3R2) of six catalytic PyrB chains organized as two trimers (C3), and six regulatory PyrI chains organized as three dimers (R2).</text>
</comment>
<feature type="binding site" evidence="7">
    <location>
        <position position="225"/>
    </location>
    <ligand>
        <name>L-aspartate</name>
        <dbReference type="ChEBI" id="CHEBI:29991"/>
    </ligand>
</feature>
<accession>A0AAX2ZNM7</accession>
<dbReference type="KEGG" id="tem:JW646_10205"/>
<dbReference type="Proteomes" id="UP001198983">
    <property type="component" value="Chromosome"/>
</dbReference>
<dbReference type="InterPro" id="IPR002082">
    <property type="entry name" value="Asp_carbamoyltransf"/>
</dbReference>
<protein>
    <recommendedName>
        <fullName evidence="7">Aspartate carbamoyltransferase</fullName>
        <ecNumber evidence="7">2.1.3.2</ecNumber>
    </recommendedName>
    <alternativeName>
        <fullName evidence="7">Aspartate transcarbamylase</fullName>
        <shortName evidence="7">ATCase</shortName>
    </alternativeName>
</protein>
<dbReference type="PROSITE" id="PS00097">
    <property type="entry name" value="CARBAMOYLTRANSFERASE"/>
    <property type="match status" value="1"/>
</dbReference>
<keyword evidence="4 7" id="KW-0665">Pyrimidine biosynthesis</keyword>
<dbReference type="InterPro" id="IPR006130">
    <property type="entry name" value="Asp/Orn_carbamoylTrfase"/>
</dbReference>
<feature type="domain" description="Aspartate/ornithine carbamoyltransferase Asp/Orn-binding" evidence="8">
    <location>
        <begin position="155"/>
        <end position="298"/>
    </location>
</feature>
<dbReference type="HAMAP" id="MF_00001">
    <property type="entry name" value="Asp_carb_tr"/>
    <property type="match status" value="1"/>
</dbReference>
<evidence type="ECO:0000256" key="5">
    <source>
        <dbReference type="ARBA" id="ARBA00043884"/>
    </source>
</evidence>
<dbReference type="GO" id="GO:0004070">
    <property type="term" value="F:aspartate carbamoyltransferase activity"/>
    <property type="evidence" value="ECO:0007669"/>
    <property type="project" value="UniProtKB-UniRule"/>
</dbReference>
<feature type="binding site" evidence="7">
    <location>
        <position position="165"/>
    </location>
    <ligand>
        <name>L-aspartate</name>
        <dbReference type="ChEBI" id="CHEBI:29991"/>
    </ligand>
</feature>
<dbReference type="RefSeq" id="WP_074920323.1">
    <property type="nucleotide sequence ID" value="NZ_CP081135.1"/>
</dbReference>
<feature type="binding site" evidence="7">
    <location>
        <position position="104"/>
    </location>
    <ligand>
        <name>carbamoyl phosphate</name>
        <dbReference type="ChEBI" id="CHEBI:58228"/>
    </ligand>
</feature>
<dbReference type="Pfam" id="PF02729">
    <property type="entry name" value="OTCace_N"/>
    <property type="match status" value="1"/>
</dbReference>
<gene>
    <name evidence="7 10" type="primary">pyrB</name>
    <name evidence="10" type="ORF">JW646_10205</name>
</gene>
<dbReference type="PANTHER" id="PTHR45753">
    <property type="entry name" value="ORNITHINE CARBAMOYLTRANSFERASE, MITOCHONDRIAL"/>
    <property type="match status" value="1"/>
</dbReference>
<proteinExistence type="inferred from homology"/>
<feature type="binding site" evidence="7">
    <location>
        <position position="55"/>
    </location>
    <ligand>
        <name>carbamoyl phosphate</name>
        <dbReference type="ChEBI" id="CHEBI:58228"/>
    </ligand>
</feature>
<evidence type="ECO:0000256" key="6">
    <source>
        <dbReference type="ARBA" id="ARBA00048859"/>
    </source>
</evidence>
<keyword evidence="3 7" id="KW-0808">Transferase</keyword>
<reference evidence="10 11" key="1">
    <citation type="journal article" date="2023" name="Int. J. Syst. Evol. Microbiol.">
        <title>Terrisporobacter hibernicus sp. nov., isolated from bovine faeces in Northern Ireland.</title>
        <authorList>
            <person name="Mitchell M."/>
            <person name="Nguyen S.V."/>
            <person name="Connor M."/>
            <person name="Fairley D.J."/>
            <person name="Donoghue O."/>
            <person name="Marshall H."/>
            <person name="Koolman L."/>
            <person name="McMullan G."/>
            <person name="Schaffer K.E."/>
            <person name="McGrath J.W."/>
            <person name="Fanning S."/>
        </authorList>
    </citation>
    <scope>NUCLEOTIDE SEQUENCE [LARGE SCALE GENOMIC DNA]</scope>
    <source>
        <strain evidence="10 11">MCA3</strain>
    </source>
</reference>
<evidence type="ECO:0000313" key="11">
    <source>
        <dbReference type="Proteomes" id="UP001198983"/>
    </source>
</evidence>
<name>A0AAX2ZNM7_9FIRM</name>
<evidence type="ECO:0000256" key="3">
    <source>
        <dbReference type="ARBA" id="ARBA00022679"/>
    </source>
</evidence>
<evidence type="ECO:0000259" key="8">
    <source>
        <dbReference type="Pfam" id="PF00185"/>
    </source>
</evidence>
<dbReference type="FunFam" id="3.40.50.1370:FF:000002">
    <property type="entry name" value="Aspartate carbamoyltransferase 2"/>
    <property type="match status" value="1"/>
</dbReference>
<comment type="pathway">
    <text evidence="1 7">Pyrimidine metabolism; UMP biosynthesis via de novo pathway; (S)-dihydroorotate from bicarbonate: step 2/3.</text>
</comment>
<comment type="function">
    <text evidence="5 7">Catalyzes the condensation of carbamoyl phosphate and aspartate to form carbamoyl aspartate and inorganic phosphate, the committed step in the de novo pyrimidine nucleotide biosynthesis pathway.</text>
</comment>
<evidence type="ECO:0000256" key="1">
    <source>
        <dbReference type="ARBA" id="ARBA00004852"/>
    </source>
</evidence>
<comment type="catalytic activity">
    <reaction evidence="6 7">
        <text>carbamoyl phosphate + L-aspartate = N-carbamoyl-L-aspartate + phosphate + H(+)</text>
        <dbReference type="Rhea" id="RHEA:20013"/>
        <dbReference type="ChEBI" id="CHEBI:15378"/>
        <dbReference type="ChEBI" id="CHEBI:29991"/>
        <dbReference type="ChEBI" id="CHEBI:32814"/>
        <dbReference type="ChEBI" id="CHEBI:43474"/>
        <dbReference type="ChEBI" id="CHEBI:58228"/>
        <dbReference type="EC" id="2.1.3.2"/>
    </reaction>
</comment>
<dbReference type="GO" id="GO:0006207">
    <property type="term" value="P:'de novo' pyrimidine nucleobase biosynthetic process"/>
    <property type="evidence" value="ECO:0007669"/>
    <property type="project" value="InterPro"/>
</dbReference>
<dbReference type="PANTHER" id="PTHR45753:SF6">
    <property type="entry name" value="ASPARTATE CARBAMOYLTRANSFERASE"/>
    <property type="match status" value="1"/>
</dbReference>
<dbReference type="PRINTS" id="PR00101">
    <property type="entry name" value="ATCASE"/>
</dbReference>
<dbReference type="AlphaFoldDB" id="A0AAX2ZNM7"/>
<feature type="binding site" evidence="7">
    <location>
        <position position="135"/>
    </location>
    <ligand>
        <name>carbamoyl phosphate</name>
        <dbReference type="ChEBI" id="CHEBI:58228"/>
    </ligand>
</feature>
<feature type="binding site" evidence="7">
    <location>
        <position position="132"/>
    </location>
    <ligand>
        <name>carbamoyl phosphate</name>
        <dbReference type="ChEBI" id="CHEBI:58228"/>
    </ligand>
</feature>
<feature type="binding site" evidence="7">
    <location>
        <position position="265"/>
    </location>
    <ligand>
        <name>carbamoyl phosphate</name>
        <dbReference type="ChEBI" id="CHEBI:58228"/>
    </ligand>
</feature>
<feature type="domain" description="Aspartate/ornithine carbamoyltransferase carbamoyl-P binding" evidence="9">
    <location>
        <begin position="5"/>
        <end position="144"/>
    </location>
</feature>
<evidence type="ECO:0000256" key="4">
    <source>
        <dbReference type="ARBA" id="ARBA00022975"/>
    </source>
</evidence>
<dbReference type="PRINTS" id="PR00100">
    <property type="entry name" value="AOTCASE"/>
</dbReference>
<dbReference type="EMBL" id="CP081135">
    <property type="protein sequence ID" value="UEL49699.1"/>
    <property type="molecule type" value="Genomic_DNA"/>
</dbReference>
<feature type="binding site" evidence="7">
    <location>
        <position position="54"/>
    </location>
    <ligand>
        <name>carbamoyl phosphate</name>
        <dbReference type="ChEBI" id="CHEBI:58228"/>
    </ligand>
</feature>
<dbReference type="InterPro" id="IPR006131">
    <property type="entry name" value="Asp_carbamoyltransf_Asp/Orn-bd"/>
</dbReference>
<dbReference type="Pfam" id="PF00185">
    <property type="entry name" value="OTCace"/>
    <property type="match status" value="1"/>
</dbReference>
<evidence type="ECO:0000259" key="9">
    <source>
        <dbReference type="Pfam" id="PF02729"/>
    </source>
</evidence>
<dbReference type="InterPro" id="IPR006132">
    <property type="entry name" value="Asp/Orn_carbamoyltranf_P-bd"/>
</dbReference>
<dbReference type="NCBIfam" id="TIGR00670">
    <property type="entry name" value="asp_carb_tr"/>
    <property type="match status" value="1"/>
</dbReference>
<dbReference type="EC" id="2.1.3.2" evidence="7"/>
<dbReference type="InterPro" id="IPR036901">
    <property type="entry name" value="Asp/Orn_carbamoylTrfase_sf"/>
</dbReference>
<evidence type="ECO:0000256" key="2">
    <source>
        <dbReference type="ARBA" id="ARBA00008896"/>
    </source>
</evidence>
<dbReference type="Gene3D" id="3.40.50.1370">
    <property type="entry name" value="Aspartate/ornithine carbamoyltransferase"/>
    <property type="match status" value="2"/>
</dbReference>
<dbReference type="SUPFAM" id="SSF53671">
    <property type="entry name" value="Aspartate/ornithine carbamoyltransferase"/>
    <property type="match status" value="1"/>
</dbReference>
<feature type="binding site" evidence="7">
    <location>
        <position position="83"/>
    </location>
    <ligand>
        <name>L-aspartate</name>
        <dbReference type="ChEBI" id="CHEBI:29991"/>
    </ligand>
</feature>
<sequence length="307" mass="34912">MLKSRNLIQPEDFSIKEIDVILNLAEDIMKNPSAYSRVCEGKLMATLFYEPSTRTRLSFEAAMKRLGGEIIGFSEPNSSSVSKGESLGDTMRVVSGYVDLIVMRHPIAGAAEEAIKYTSVPFINAGDGGNQHPTQTLTDLLTIKSLKGTLSNHIIGLCGDLKYGRTVHSLVKAMTRYENNKFVFISPEELKMPEYIKEKIQSNSYCQTSYLDESLKNLDLLYMTRIQKERFVDSDEYERLKDTYILDKEKMEHAKEDMLILHPLPRVNEISTDVDDDERSVYFKQATYGMYVRMALIMKLLGVDINN</sequence>
<evidence type="ECO:0000313" key="10">
    <source>
        <dbReference type="EMBL" id="UEL49699.1"/>
    </source>
</evidence>
<dbReference type="GO" id="GO:0016597">
    <property type="term" value="F:amino acid binding"/>
    <property type="evidence" value="ECO:0007669"/>
    <property type="project" value="InterPro"/>
</dbReference>
<evidence type="ECO:0000256" key="7">
    <source>
        <dbReference type="HAMAP-Rule" id="MF_00001"/>
    </source>
</evidence>
<comment type="similarity">
    <text evidence="2 7">Belongs to the aspartate/ornithine carbamoyltransferase superfamily. ATCase family.</text>
</comment>
<dbReference type="NCBIfam" id="NF002032">
    <property type="entry name" value="PRK00856.1"/>
    <property type="match status" value="1"/>
</dbReference>
<organism evidence="10 11">
    <name type="scientific">Terrisporobacter hibernicus</name>
    <dbReference type="NCBI Taxonomy" id="2813371"/>
    <lineage>
        <taxon>Bacteria</taxon>
        <taxon>Bacillati</taxon>
        <taxon>Bacillota</taxon>
        <taxon>Clostridia</taxon>
        <taxon>Peptostreptococcales</taxon>
        <taxon>Peptostreptococcaceae</taxon>
        <taxon>Terrisporobacter</taxon>
    </lineage>
</organism>